<reference evidence="2 3" key="1">
    <citation type="submission" date="2019-03" db="EMBL/GenBank/DDBJ databases">
        <title>Lake Tanganyika Metagenome-Assembled Genomes (MAGs).</title>
        <authorList>
            <person name="Tran P."/>
        </authorList>
    </citation>
    <scope>NUCLEOTIDE SEQUENCE [LARGE SCALE GENOMIC DNA]</scope>
    <source>
        <strain evidence="2">K_DeepCast_65m_m2_236</strain>
    </source>
</reference>
<protein>
    <submittedName>
        <fullName evidence="2">VWA domain-containing protein</fullName>
    </submittedName>
</protein>
<proteinExistence type="predicted"/>
<gene>
    <name evidence="2" type="ORF">FJZ00_04130</name>
</gene>
<comment type="caution">
    <text evidence="2">The sequence shown here is derived from an EMBL/GenBank/DDBJ whole genome shotgun (WGS) entry which is preliminary data.</text>
</comment>
<dbReference type="PANTHER" id="PTHR10579">
    <property type="entry name" value="CALCIUM-ACTIVATED CHLORIDE CHANNEL REGULATOR"/>
    <property type="match status" value="1"/>
</dbReference>
<dbReference type="AlphaFoldDB" id="A0A937X1R5"/>
<evidence type="ECO:0000313" key="3">
    <source>
        <dbReference type="Proteomes" id="UP000703893"/>
    </source>
</evidence>
<organism evidence="2 3">
    <name type="scientific">Candidatus Tanganyikabacteria bacterium</name>
    <dbReference type="NCBI Taxonomy" id="2961651"/>
    <lineage>
        <taxon>Bacteria</taxon>
        <taxon>Bacillati</taxon>
        <taxon>Candidatus Sericytochromatia</taxon>
        <taxon>Candidatus Tanganyikabacteria</taxon>
    </lineage>
</organism>
<dbReference type="EMBL" id="VGJX01000180">
    <property type="protein sequence ID" value="MBM3274313.1"/>
    <property type="molecule type" value="Genomic_DNA"/>
</dbReference>
<evidence type="ECO:0000259" key="1">
    <source>
        <dbReference type="PROSITE" id="PS50234"/>
    </source>
</evidence>
<accession>A0A937X1R5</accession>
<dbReference type="SMART" id="SM00327">
    <property type="entry name" value="VWA"/>
    <property type="match status" value="1"/>
</dbReference>
<dbReference type="SUPFAM" id="SSF53300">
    <property type="entry name" value="vWA-like"/>
    <property type="match status" value="1"/>
</dbReference>
<dbReference type="PROSITE" id="PS50234">
    <property type="entry name" value="VWFA"/>
    <property type="match status" value="1"/>
</dbReference>
<feature type="domain" description="VWFA" evidence="1">
    <location>
        <begin position="42"/>
        <end position="231"/>
    </location>
</feature>
<dbReference type="Gene3D" id="3.40.50.410">
    <property type="entry name" value="von Willebrand factor, type A domain"/>
    <property type="match status" value="1"/>
</dbReference>
<evidence type="ECO:0000313" key="2">
    <source>
        <dbReference type="EMBL" id="MBM3274313.1"/>
    </source>
</evidence>
<sequence length="422" mass="44863">MPLEISARLSDSRIDAGAAESQRMLYVALSAPVGTAGALPLNLGLVLDKSGSMHGVALDCVRAAASHIVRNMSERDTVTVVAFNDEPELVVPHRIVTDPAIVEGAVNRLKAGGGTCMDAGMDMALKELRKSLAPKFLAEAVPAQPGLASVNRILVLTDGHNQHGDDQRCIALAKKAVKENVTFSTFGIGEKFSVDVLREVANAGNGMLHHVASARHIEEAFLAEFKSVKGVGATRVRLRVRLADGVELGTRDPICMVSPSIVVQDHERDGSLCTVNLGDLPADGPAILLVTLYAQGKAAGSHDVAWVEAVYEDAAGTGIHQPLPIAAEWTTSYVPHLDDEVQKAVARMAIYKQRQKAIAVAASNPEMARTMLQSATELAGQAGNEELRTVLQATLTELQRDGRISDRTMIQGEVASRTVLGQ</sequence>
<name>A0A937X1R5_9BACT</name>
<dbReference type="InterPro" id="IPR051266">
    <property type="entry name" value="CLCR"/>
</dbReference>
<dbReference type="InterPro" id="IPR002035">
    <property type="entry name" value="VWF_A"/>
</dbReference>
<dbReference type="PANTHER" id="PTHR10579:SF43">
    <property type="entry name" value="ZINC FINGER (C3HC4-TYPE RING FINGER) FAMILY PROTEIN"/>
    <property type="match status" value="1"/>
</dbReference>
<dbReference type="Proteomes" id="UP000703893">
    <property type="component" value="Unassembled WGS sequence"/>
</dbReference>
<dbReference type="Pfam" id="PF00092">
    <property type="entry name" value="VWA"/>
    <property type="match status" value="1"/>
</dbReference>
<dbReference type="InterPro" id="IPR036465">
    <property type="entry name" value="vWFA_dom_sf"/>
</dbReference>